<gene>
    <name evidence="1" type="ORF">NKI81_16595</name>
</gene>
<sequence length="228" mass="25136">MSGLSAIVPIETETLGVRVYLQLREMLIAGQFAPGEKLTLRTLAAAIGTSPMPVRDALRQLMVDQAIELLPNRVFRVPLMSKSRFIELREIRIRMEGMAIEYAAERISAAELGEAAALSAAFNTECDLHQPDPAKLIVLNKNLHFTLYRASRLPALLQIIEGLWTQIGPVLNLDVRSGSERITSKTPTKHHEAMIAALKVRDADSAKAALAADLRSASDYILQQNRLT</sequence>
<organism evidence="1 2">
    <name type="scientific">Mesorhizobium australicum</name>
    <dbReference type="NCBI Taxonomy" id="536018"/>
    <lineage>
        <taxon>Bacteria</taxon>
        <taxon>Pseudomonadati</taxon>
        <taxon>Pseudomonadota</taxon>
        <taxon>Alphaproteobacteria</taxon>
        <taxon>Hyphomicrobiales</taxon>
        <taxon>Phyllobacteriaceae</taxon>
        <taxon>Mesorhizobium</taxon>
    </lineage>
</organism>
<evidence type="ECO:0000313" key="1">
    <source>
        <dbReference type="EMBL" id="MER9285570.1"/>
    </source>
</evidence>
<proteinExistence type="predicted"/>
<accession>A0ACC6T1G7</accession>
<comment type="caution">
    <text evidence="1">The sequence shown here is derived from an EMBL/GenBank/DDBJ whole genome shotgun (WGS) entry which is preliminary data.</text>
</comment>
<reference evidence="1 2" key="1">
    <citation type="journal article" date="2024" name="Proc. Natl. Acad. Sci. U.S.A.">
        <title>The evolutionary genomics of adaptation to stress in wild rhizobium bacteria.</title>
        <authorList>
            <person name="Kehlet-Delgado H."/>
            <person name="Montoya A.P."/>
            <person name="Jensen K.T."/>
            <person name="Wendlandt C.E."/>
            <person name="Dexheimer C."/>
            <person name="Roberts M."/>
            <person name="Torres Martinez L."/>
            <person name="Friesen M.L."/>
            <person name="Griffitts J.S."/>
            <person name="Porter S.S."/>
        </authorList>
    </citation>
    <scope>NUCLEOTIDE SEQUENCE [LARGE SCALE GENOMIC DNA]</scope>
    <source>
        <strain evidence="1 2">M0468</strain>
    </source>
</reference>
<evidence type="ECO:0000313" key="2">
    <source>
        <dbReference type="Proteomes" id="UP001480082"/>
    </source>
</evidence>
<keyword evidence="2" id="KW-1185">Reference proteome</keyword>
<name>A0ACC6T1G7_9HYPH</name>
<dbReference type="Proteomes" id="UP001480082">
    <property type="component" value="Unassembled WGS sequence"/>
</dbReference>
<protein>
    <submittedName>
        <fullName evidence="1">GntR family transcriptional regulator</fullName>
    </submittedName>
</protein>
<dbReference type="EMBL" id="JAMYRI010000009">
    <property type="protein sequence ID" value="MER9285570.1"/>
    <property type="molecule type" value="Genomic_DNA"/>
</dbReference>